<dbReference type="AlphaFoldDB" id="A0A6H0WMD9"/>
<dbReference type="InterPro" id="IPR012925">
    <property type="entry name" value="TipAS_dom"/>
</dbReference>
<accession>A0A6H0WMD9</accession>
<keyword evidence="4" id="KW-0804">Transcription</keyword>
<keyword evidence="7" id="KW-1185">Reference proteome</keyword>
<evidence type="ECO:0000256" key="3">
    <source>
        <dbReference type="ARBA" id="ARBA00023159"/>
    </source>
</evidence>
<keyword evidence="3" id="KW-0010">Activator</keyword>
<dbReference type="SUPFAM" id="SSF89082">
    <property type="entry name" value="Antibiotic binding domain of TipA-like multidrug resistance regulators"/>
    <property type="match status" value="1"/>
</dbReference>
<dbReference type="Gene3D" id="1.10.490.50">
    <property type="entry name" value="Antibiotic binding domain of TipA-like multidrug resistance regulators"/>
    <property type="match status" value="1"/>
</dbReference>
<dbReference type="PANTHER" id="PTHR30204">
    <property type="entry name" value="REDOX-CYCLING DRUG-SENSING TRANSCRIPTIONAL ACTIVATOR SOXR"/>
    <property type="match status" value="1"/>
</dbReference>
<dbReference type="EMBL" id="CP048852">
    <property type="protein sequence ID" value="QIW81691.1"/>
    <property type="molecule type" value="Genomic_DNA"/>
</dbReference>
<dbReference type="Pfam" id="PF07739">
    <property type="entry name" value="TipAS"/>
    <property type="match status" value="1"/>
</dbReference>
<dbReference type="InterPro" id="IPR000551">
    <property type="entry name" value="MerR-type_HTH_dom"/>
</dbReference>
<dbReference type="SUPFAM" id="SSF46955">
    <property type="entry name" value="Putative DNA-binding domain"/>
    <property type="match status" value="1"/>
</dbReference>
<dbReference type="GO" id="GO:0003677">
    <property type="term" value="F:DNA binding"/>
    <property type="evidence" value="ECO:0007669"/>
    <property type="project" value="UniProtKB-KW"/>
</dbReference>
<dbReference type="PROSITE" id="PS50937">
    <property type="entry name" value="HTH_MERR_2"/>
    <property type="match status" value="1"/>
</dbReference>
<dbReference type="PANTHER" id="PTHR30204:SF90">
    <property type="entry name" value="HTH-TYPE TRANSCRIPTIONAL ACTIVATOR MTA"/>
    <property type="match status" value="1"/>
</dbReference>
<evidence type="ECO:0000256" key="1">
    <source>
        <dbReference type="ARBA" id="ARBA00023015"/>
    </source>
</evidence>
<dbReference type="Pfam" id="PF13411">
    <property type="entry name" value="MerR_1"/>
    <property type="match status" value="1"/>
</dbReference>
<dbReference type="GO" id="GO:0003700">
    <property type="term" value="F:DNA-binding transcription factor activity"/>
    <property type="evidence" value="ECO:0007669"/>
    <property type="project" value="InterPro"/>
</dbReference>
<dbReference type="CDD" id="cd01106">
    <property type="entry name" value="HTH_TipAL-Mta"/>
    <property type="match status" value="1"/>
</dbReference>
<keyword evidence="1" id="KW-0805">Transcription regulation</keyword>
<evidence type="ECO:0000313" key="6">
    <source>
        <dbReference type="EMBL" id="QIW81691.1"/>
    </source>
</evidence>
<organism evidence="6 7">
    <name type="scientific">Bacillus tequilensis</name>
    <dbReference type="NCBI Taxonomy" id="227866"/>
    <lineage>
        <taxon>Bacteria</taxon>
        <taxon>Bacillati</taxon>
        <taxon>Bacillota</taxon>
        <taxon>Bacilli</taxon>
        <taxon>Bacillales</taxon>
        <taxon>Bacillaceae</taxon>
        <taxon>Bacillus</taxon>
    </lineage>
</organism>
<keyword evidence="2" id="KW-0238">DNA-binding</keyword>
<gene>
    <name evidence="6" type="ORF">G4P54_18850</name>
</gene>
<protein>
    <submittedName>
        <fullName evidence="6">MerR family transcriptional regulator</fullName>
    </submittedName>
</protein>
<dbReference type="Proteomes" id="UP000501914">
    <property type="component" value="Chromosome"/>
</dbReference>
<dbReference type="RefSeq" id="WP_167873523.1">
    <property type="nucleotide sequence ID" value="NZ_CP048852.1"/>
</dbReference>
<proteinExistence type="predicted"/>
<dbReference type="KEGG" id="bteq:G4P54_18850"/>
<dbReference type="InterPro" id="IPR047057">
    <property type="entry name" value="MerR_fam"/>
</dbReference>
<dbReference type="InterPro" id="IPR009061">
    <property type="entry name" value="DNA-bd_dom_put_sf"/>
</dbReference>
<sequence>MKYQVKQVSEVAGVSIRTLHHYDDIQLLTPSALTDAGYRLYSDTDLERLQQILFFKEIGFRLDEIKEMLDHPNFDRKAALQSQKDMLMKKKQRVEEMIQTIDRTLQSIEGGKLMNKRDLFAGLSMKDIEEHQQTYADEVRRLYGREAAEETEKRTSAYSADDWRAIMVEFDSIYRRIAARMEHGPGDAEVQEAVGAFRDHICQYHYDCTLDIFRGLGEVYITDERFTDSINQYGEGLAAFLREAIITYCDHQKKPRP</sequence>
<evidence type="ECO:0000259" key="5">
    <source>
        <dbReference type="PROSITE" id="PS50937"/>
    </source>
</evidence>
<evidence type="ECO:0000256" key="2">
    <source>
        <dbReference type="ARBA" id="ARBA00023125"/>
    </source>
</evidence>
<feature type="domain" description="HTH merR-type" evidence="5">
    <location>
        <begin position="2"/>
        <end position="71"/>
    </location>
</feature>
<evidence type="ECO:0000256" key="4">
    <source>
        <dbReference type="ARBA" id="ARBA00023163"/>
    </source>
</evidence>
<dbReference type="SMART" id="SM00422">
    <property type="entry name" value="HTH_MERR"/>
    <property type="match status" value="1"/>
</dbReference>
<dbReference type="Gene3D" id="1.10.1660.10">
    <property type="match status" value="1"/>
</dbReference>
<evidence type="ECO:0000313" key="7">
    <source>
        <dbReference type="Proteomes" id="UP000501914"/>
    </source>
</evidence>
<reference evidence="6 7" key="1">
    <citation type="submission" date="2020-02" db="EMBL/GenBank/DDBJ databases">
        <title>Genome sequencing, annotation and comparative genomic analysis of Bacillus tequilensis EA-CB0015, an effective biological control agent against Pseudocercospora fijiensis in banana plants.</title>
        <authorList>
            <person name="Cuellar-Gaviria T.Z."/>
            <person name="Ju K.-S."/>
            <person name="Villegas-Escobar V."/>
        </authorList>
    </citation>
    <scope>NUCLEOTIDE SEQUENCE [LARGE SCALE GENOMIC DNA]</scope>
    <source>
        <strain evidence="6 7">EA-CB0015</strain>
    </source>
</reference>
<name>A0A6H0WMD9_9BACI</name>
<dbReference type="InterPro" id="IPR036244">
    <property type="entry name" value="TipA-like_antibiotic-bd"/>
</dbReference>